<dbReference type="SUPFAM" id="SSF56112">
    <property type="entry name" value="Protein kinase-like (PK-like)"/>
    <property type="match status" value="1"/>
</dbReference>
<reference evidence="1 2" key="1">
    <citation type="journal article" date="2009" name="J. Bacteriol.">
        <title>Complete genome sequence of the anaerobic, protein-degrading hyperthermophilic crenarchaeon Desulfurococcus kamchatkensis.</title>
        <authorList>
            <person name="Ravin N.V."/>
            <person name="Mardanov A.V."/>
            <person name="Beletsky A.V."/>
            <person name="Kublanov I.V."/>
            <person name="Kolganova T.V."/>
            <person name="Lebedinsky A.V."/>
            <person name="Chernyh N.A."/>
            <person name="Bonch-Osmolovskaya E.A."/>
            <person name="Skryabin K.G."/>
        </authorList>
    </citation>
    <scope>NUCLEOTIDE SEQUENCE [LARGE SCALE GENOMIC DNA]</scope>
    <source>
        <strain evidence="2">DSM 18924 / JCM 16383 / VKM B-2413 / 1221n</strain>
    </source>
</reference>
<sequence length="467" mass="53461">MGKLFEHIIGSYLPQARWWPWKNTRVNVEVVDEVNYGNVLLLFFRSGDIFFHLPLAKVSELPGGLESRGFCLDNECYVEAEYLSSYMDLISMIQGVSIEYHRSNRLPKIVKAKPLTFESTNSVTLYEAENGGKLVLKSYRVIPVVNIEAQMLRKLTEEKYAHIPEIIAFLKYKDMTTGVLSRYVEGAGDGGYPFYNALLEYLGSKVRGSRLGLASKLGIIISGLHKALNKDSEGFFSVEPASSNDIKQWCSRIEKMYSGSLKRLDEINTGGLDYWRGMLEKARDIVEDAISLLEVYNGLSKARIHQDLHLGQMIYVKNIAEDFIIVDFEGEPGRSIEERLSKEPVTRDVASMIRSFHYLSHAAIMHYSGRSQDEVSRLMIEDDPSTKWRLNHVKAMVYSYSMDIDSSKLLGVPRDKMVSEIGRLLYPWIIERAVYEVYYESLYRPNWVSIPIAGLYEASRIYRGWII</sequence>
<dbReference type="GeneID" id="7170610"/>
<name>B8D3J4_DESA1</name>
<dbReference type="KEGG" id="dka:DKAM_0349"/>
<dbReference type="RefSeq" id="WP_012608017.1">
    <property type="nucleotide sequence ID" value="NC_011766.1"/>
</dbReference>
<accession>B8D3J4</accession>
<protein>
    <submittedName>
        <fullName evidence="1">Alpha amylase</fullName>
    </submittedName>
</protein>
<dbReference type="EMBL" id="CP001140">
    <property type="protein sequence ID" value="ACL10675.1"/>
    <property type="molecule type" value="Genomic_DNA"/>
</dbReference>
<evidence type="ECO:0000313" key="2">
    <source>
        <dbReference type="Proteomes" id="UP000006903"/>
    </source>
</evidence>
<organism evidence="1 2">
    <name type="scientific">Desulfurococcus amylolyticus (strain DSM 18924 / JCM 16383 / VKM B-2413 / 1221n)</name>
    <name type="common">Desulfurococcus kamchatkensis</name>
    <dbReference type="NCBI Taxonomy" id="490899"/>
    <lineage>
        <taxon>Archaea</taxon>
        <taxon>Thermoproteota</taxon>
        <taxon>Thermoprotei</taxon>
        <taxon>Desulfurococcales</taxon>
        <taxon>Desulfurococcaceae</taxon>
        <taxon>Desulfurococcus</taxon>
    </lineage>
</organism>
<dbReference type="STRING" id="490899.DKAM_0349"/>
<dbReference type="Gene3D" id="3.90.1200.10">
    <property type="match status" value="1"/>
</dbReference>
<dbReference type="InterPro" id="IPR011009">
    <property type="entry name" value="Kinase-like_dom_sf"/>
</dbReference>
<dbReference type="AlphaFoldDB" id="B8D3J4"/>
<gene>
    <name evidence="1" type="ordered locus">DKAM_0349</name>
</gene>
<evidence type="ECO:0000313" key="1">
    <source>
        <dbReference type="EMBL" id="ACL10675.1"/>
    </source>
</evidence>
<dbReference type="Proteomes" id="UP000006903">
    <property type="component" value="Chromosome"/>
</dbReference>
<dbReference type="eggNOG" id="arCOG07490">
    <property type="taxonomic scope" value="Archaea"/>
</dbReference>
<dbReference type="HOGENOM" id="CLU_632568_0_0_2"/>
<proteinExistence type="predicted"/>